<gene>
    <name evidence="2" type="ORF">ABR75_05225</name>
</gene>
<dbReference type="Gene3D" id="2.60.40.420">
    <property type="entry name" value="Cupredoxins - blue copper proteins"/>
    <property type="match status" value="1"/>
</dbReference>
<feature type="signal peptide" evidence="1">
    <location>
        <begin position="1"/>
        <end position="25"/>
    </location>
</feature>
<organism evidence="2 3">
    <name type="scientific">Acidimicrobiia bacterium BACL6 MAG-120924-bin43</name>
    <dbReference type="NCBI Taxonomy" id="1655583"/>
    <lineage>
        <taxon>Bacteria</taxon>
        <taxon>Bacillati</taxon>
        <taxon>Actinomycetota</taxon>
        <taxon>Acidimicrobiia</taxon>
        <taxon>acIV cluster</taxon>
    </lineage>
</organism>
<sequence length="130" mass="13701">MIRFAKSSLALMSLVAFGVTLPACSGSSSSPAKTLPTNIDLEVRAINGLKFDQTSYEVVAGETAIGYVNDDTIRHTLIVVQGDTKVSGFELKVNKKGDIDSGSVPLAAGNYVLLCTVPGHQNMKADLTVK</sequence>
<dbReference type="EMBL" id="LIBJ01000057">
    <property type="protein sequence ID" value="KRO48868.1"/>
    <property type="molecule type" value="Genomic_DNA"/>
</dbReference>
<reference evidence="2 3" key="1">
    <citation type="submission" date="2015-10" db="EMBL/GenBank/DDBJ databases">
        <title>Metagenome-Assembled Genomes uncover a global brackish microbiome.</title>
        <authorList>
            <person name="Hugerth L.W."/>
            <person name="Larsson J."/>
            <person name="Alneberg J."/>
            <person name="Lindh M.V."/>
            <person name="Legrand C."/>
            <person name="Pinhassi J."/>
            <person name="Andersson A.F."/>
        </authorList>
    </citation>
    <scope>NUCLEOTIDE SEQUENCE [LARGE SCALE GENOMIC DNA]</scope>
    <source>
        <strain evidence="2">BACL6 MAG-120924-bin43</strain>
    </source>
</reference>
<dbReference type="Proteomes" id="UP000051017">
    <property type="component" value="Unassembled WGS sequence"/>
</dbReference>
<accession>A0A0R2QF20</accession>
<dbReference type="InterPro" id="IPR008972">
    <property type="entry name" value="Cupredoxin"/>
</dbReference>
<evidence type="ECO:0000313" key="2">
    <source>
        <dbReference type="EMBL" id="KRO48868.1"/>
    </source>
</evidence>
<dbReference type="SUPFAM" id="SSF49503">
    <property type="entry name" value="Cupredoxins"/>
    <property type="match status" value="1"/>
</dbReference>
<keyword evidence="1" id="KW-0732">Signal</keyword>
<comment type="caution">
    <text evidence="2">The sequence shown here is derived from an EMBL/GenBank/DDBJ whole genome shotgun (WGS) entry which is preliminary data.</text>
</comment>
<protein>
    <recommendedName>
        <fullName evidence="4">Blue (type 1) copper domain-containing protein</fullName>
    </recommendedName>
</protein>
<dbReference type="AlphaFoldDB" id="A0A0R2QF20"/>
<evidence type="ECO:0000313" key="3">
    <source>
        <dbReference type="Proteomes" id="UP000051017"/>
    </source>
</evidence>
<proteinExistence type="predicted"/>
<evidence type="ECO:0000256" key="1">
    <source>
        <dbReference type="SAM" id="SignalP"/>
    </source>
</evidence>
<name>A0A0R2QF20_9ACTN</name>
<evidence type="ECO:0008006" key="4">
    <source>
        <dbReference type="Google" id="ProtNLM"/>
    </source>
</evidence>
<feature type="chain" id="PRO_5038878907" description="Blue (type 1) copper domain-containing protein" evidence="1">
    <location>
        <begin position="26"/>
        <end position="130"/>
    </location>
</feature>